<evidence type="ECO:0000256" key="2">
    <source>
        <dbReference type="ARBA" id="ARBA00012438"/>
    </source>
</evidence>
<dbReference type="SUPFAM" id="SSF47384">
    <property type="entry name" value="Homodimeric domain of signal transducing histidine kinase"/>
    <property type="match status" value="1"/>
</dbReference>
<keyword evidence="3" id="KW-0808">Transferase</keyword>
<protein>
    <recommendedName>
        <fullName evidence="2">histidine kinase</fullName>
        <ecNumber evidence="2">2.7.13.3</ecNumber>
    </recommendedName>
</protein>
<dbReference type="RefSeq" id="WP_184116164.1">
    <property type="nucleotide sequence ID" value="NZ_JACHNY010000006.1"/>
</dbReference>
<dbReference type="GO" id="GO:0005886">
    <property type="term" value="C:plasma membrane"/>
    <property type="evidence" value="ECO:0007669"/>
    <property type="project" value="TreeGrafter"/>
</dbReference>
<comment type="catalytic activity">
    <reaction evidence="1">
        <text>ATP + protein L-histidine = ADP + protein N-phospho-L-histidine.</text>
        <dbReference type="EC" id="2.7.13.3"/>
    </reaction>
</comment>
<dbReference type="InterPro" id="IPR005467">
    <property type="entry name" value="His_kinase_dom"/>
</dbReference>
<dbReference type="Proteomes" id="UP000574769">
    <property type="component" value="Unassembled WGS sequence"/>
</dbReference>
<evidence type="ECO:0000313" key="7">
    <source>
        <dbReference type="Proteomes" id="UP000574769"/>
    </source>
</evidence>
<reference evidence="6 7" key="1">
    <citation type="submission" date="2020-08" db="EMBL/GenBank/DDBJ databases">
        <title>Genomic Encyclopedia of Type Strains, Phase IV (KMG-IV): sequencing the most valuable type-strain genomes for metagenomic binning, comparative biology and taxonomic classification.</title>
        <authorList>
            <person name="Goeker M."/>
        </authorList>
    </citation>
    <scope>NUCLEOTIDE SEQUENCE [LARGE SCALE GENOMIC DNA]</scope>
    <source>
        <strain evidence="6 7">DSM 15867</strain>
    </source>
</reference>
<dbReference type="Gene3D" id="3.30.565.10">
    <property type="entry name" value="Histidine kinase-like ATPase, C-terminal domain"/>
    <property type="match status" value="1"/>
</dbReference>
<dbReference type="GO" id="GO:0009927">
    <property type="term" value="F:histidine phosphotransfer kinase activity"/>
    <property type="evidence" value="ECO:0007669"/>
    <property type="project" value="TreeGrafter"/>
</dbReference>
<dbReference type="CDD" id="cd00082">
    <property type="entry name" value="HisKA"/>
    <property type="match status" value="1"/>
</dbReference>
<dbReference type="EC" id="2.7.13.3" evidence="2"/>
<gene>
    <name evidence="6" type="ORF">GGQ96_003044</name>
</gene>
<dbReference type="SMART" id="SM00388">
    <property type="entry name" value="HisKA"/>
    <property type="match status" value="1"/>
</dbReference>
<dbReference type="EMBL" id="JACHNY010000006">
    <property type="protein sequence ID" value="MBB4618898.1"/>
    <property type="molecule type" value="Genomic_DNA"/>
</dbReference>
<organism evidence="6 7">
    <name type="scientific">Sphingomonas abaci</name>
    <dbReference type="NCBI Taxonomy" id="237611"/>
    <lineage>
        <taxon>Bacteria</taxon>
        <taxon>Pseudomonadati</taxon>
        <taxon>Pseudomonadota</taxon>
        <taxon>Alphaproteobacteria</taxon>
        <taxon>Sphingomonadales</taxon>
        <taxon>Sphingomonadaceae</taxon>
        <taxon>Sphingomonas</taxon>
    </lineage>
</organism>
<dbReference type="PROSITE" id="PS50109">
    <property type="entry name" value="HIS_KIN"/>
    <property type="match status" value="1"/>
</dbReference>
<dbReference type="GO" id="GO:0000155">
    <property type="term" value="F:phosphorelay sensor kinase activity"/>
    <property type="evidence" value="ECO:0007669"/>
    <property type="project" value="InterPro"/>
</dbReference>
<evidence type="ECO:0000256" key="4">
    <source>
        <dbReference type="ARBA" id="ARBA00022777"/>
    </source>
</evidence>
<dbReference type="SUPFAM" id="SSF55874">
    <property type="entry name" value="ATPase domain of HSP90 chaperone/DNA topoisomerase II/histidine kinase"/>
    <property type="match status" value="1"/>
</dbReference>
<evidence type="ECO:0000256" key="3">
    <source>
        <dbReference type="ARBA" id="ARBA00022679"/>
    </source>
</evidence>
<evidence type="ECO:0000259" key="5">
    <source>
        <dbReference type="PROSITE" id="PS50109"/>
    </source>
</evidence>
<dbReference type="PANTHER" id="PTHR43047:SF72">
    <property type="entry name" value="OSMOSENSING HISTIDINE PROTEIN KINASE SLN1"/>
    <property type="match status" value="1"/>
</dbReference>
<name>A0A7W7AKU1_9SPHN</name>
<sequence length="554" mass="58520">MGAQTAWRQLVDLMGRGRAPTNDTTLERLARLRAIVPVAVRSASARALAFARPDAALVEFFAQDDLAVAAPVLRMVTLPVDAWLDLLGRLTPACRAVLRQRRDLPAEVERGLESFGAVDFVITDARPVVAVEAADPAAAAEPQRPMVDTPAPAVAVAPTVAEPEPEPAVASAASDGVVPRFEIADLVARIDAFQRQRDEDPAEPLPAGPELLVEAAERAEPGFRFETDANGLIRWVDGVSRAALVGVTLAHASRQGCAQVDASVAAAVRGRSRFTEGRLEVDGLSDAAGSWRVTGVPMFDPASGRFTGYRGVARLPYRHETAARSSASDQLRQLVHELRTPANAVAGFAELIESQLLGPVPDVYRARAAAIRSQAAGLLSAIDDLDTAARIDGCALDLRATIVPIRPLLERVVRDLTPLAAERGATLVIVGEGSVSADDRAVERLLARMLAALLSAARPGERIGVSVESDGARVQIVADRPDALADLTGDALFTLDGRVGEDEPGVPLLGAGFTLRLVRNLAVELGGALDILPGRLTVRLPAGEDRPADQIAQH</sequence>
<proteinExistence type="predicted"/>
<feature type="domain" description="Histidine kinase" evidence="5">
    <location>
        <begin position="333"/>
        <end position="531"/>
    </location>
</feature>
<comment type="caution">
    <text evidence="6">The sequence shown here is derived from an EMBL/GenBank/DDBJ whole genome shotgun (WGS) entry which is preliminary data.</text>
</comment>
<dbReference type="Pfam" id="PF00512">
    <property type="entry name" value="HisKA"/>
    <property type="match status" value="1"/>
</dbReference>
<dbReference type="InterPro" id="IPR036097">
    <property type="entry name" value="HisK_dim/P_sf"/>
</dbReference>
<evidence type="ECO:0000256" key="1">
    <source>
        <dbReference type="ARBA" id="ARBA00000085"/>
    </source>
</evidence>
<keyword evidence="7" id="KW-1185">Reference proteome</keyword>
<accession>A0A7W7AKU1</accession>
<dbReference type="InterPro" id="IPR003661">
    <property type="entry name" value="HisK_dim/P_dom"/>
</dbReference>
<evidence type="ECO:0000313" key="6">
    <source>
        <dbReference type="EMBL" id="MBB4618898.1"/>
    </source>
</evidence>
<dbReference type="AlphaFoldDB" id="A0A7W7AKU1"/>
<keyword evidence="4 6" id="KW-0418">Kinase</keyword>
<dbReference type="InterPro" id="IPR036890">
    <property type="entry name" value="HATPase_C_sf"/>
</dbReference>
<dbReference type="PANTHER" id="PTHR43047">
    <property type="entry name" value="TWO-COMPONENT HISTIDINE PROTEIN KINASE"/>
    <property type="match status" value="1"/>
</dbReference>